<comment type="similarity">
    <text evidence="2 10 12">Belongs to the AdoMet synthase family.</text>
</comment>
<evidence type="ECO:0000256" key="10">
    <source>
        <dbReference type="HAMAP-Rule" id="MF_00086"/>
    </source>
</evidence>
<comment type="cofactor">
    <cofactor evidence="10">
        <name>K(+)</name>
        <dbReference type="ChEBI" id="CHEBI:29103"/>
    </cofactor>
    <text evidence="10">Binds 1 potassium ion per subunit.</text>
</comment>
<keyword evidence="3 10" id="KW-0554">One-carbon metabolism</keyword>
<evidence type="ECO:0000256" key="3">
    <source>
        <dbReference type="ARBA" id="ARBA00022563"/>
    </source>
</evidence>
<evidence type="ECO:0000313" key="16">
    <source>
        <dbReference type="EMBL" id="HFI91679.1"/>
    </source>
</evidence>
<evidence type="ECO:0000256" key="8">
    <source>
        <dbReference type="ARBA" id="ARBA00022842"/>
    </source>
</evidence>
<feature type="domain" description="S-adenosylmethionine synthetase C-terminal" evidence="15">
    <location>
        <begin position="235"/>
        <end position="373"/>
    </location>
</feature>
<dbReference type="EMBL" id="DSUJ01000008">
    <property type="protein sequence ID" value="HFI91679.1"/>
    <property type="molecule type" value="Genomic_DNA"/>
</dbReference>
<dbReference type="EC" id="2.5.1.6" evidence="10"/>
<organism evidence="16">
    <name type="scientific">Ignavibacterium album</name>
    <dbReference type="NCBI Taxonomy" id="591197"/>
    <lineage>
        <taxon>Bacteria</taxon>
        <taxon>Pseudomonadati</taxon>
        <taxon>Ignavibacteriota</taxon>
        <taxon>Ignavibacteria</taxon>
        <taxon>Ignavibacteriales</taxon>
        <taxon>Ignavibacteriaceae</taxon>
        <taxon>Ignavibacterium</taxon>
    </lineage>
</organism>
<evidence type="ECO:0000259" key="15">
    <source>
        <dbReference type="Pfam" id="PF02773"/>
    </source>
</evidence>
<dbReference type="InterPro" id="IPR022628">
    <property type="entry name" value="S-AdoMet_synt_N"/>
</dbReference>
<gene>
    <name evidence="10" type="primary">metK</name>
    <name evidence="16" type="ORF">ENS31_09170</name>
</gene>
<comment type="subcellular location">
    <subcellularLocation>
        <location evidence="10 11">Cytoplasm</location>
    </subcellularLocation>
</comment>
<comment type="caution">
    <text evidence="16">The sequence shown here is derived from an EMBL/GenBank/DDBJ whole genome shotgun (WGS) entry which is preliminary data.</text>
</comment>
<protein>
    <recommendedName>
        <fullName evidence="10">S-adenosylmethionine synthase</fullName>
        <shortName evidence="10">AdoMet synthase</shortName>
        <ecNumber evidence="10">2.5.1.6</ecNumber>
    </recommendedName>
    <alternativeName>
        <fullName evidence="10">MAT</fullName>
    </alternativeName>
    <alternativeName>
        <fullName evidence="10">Methionine adenosyltransferase</fullName>
    </alternativeName>
</protein>
<dbReference type="GO" id="GO:0004478">
    <property type="term" value="F:methionine adenosyltransferase activity"/>
    <property type="evidence" value="ECO:0007669"/>
    <property type="project" value="UniProtKB-UniRule"/>
</dbReference>
<dbReference type="PIRSF" id="PIRSF000497">
    <property type="entry name" value="MAT"/>
    <property type="match status" value="1"/>
</dbReference>
<feature type="binding site" evidence="10">
    <location>
        <position position="240"/>
    </location>
    <ligand>
        <name>ATP</name>
        <dbReference type="ChEBI" id="CHEBI:30616"/>
        <note>ligand shared between two neighboring subunits</note>
    </ligand>
</feature>
<keyword evidence="9 10" id="KW-0630">Potassium</keyword>
<dbReference type="InterPro" id="IPR022629">
    <property type="entry name" value="S-AdoMet_synt_central"/>
</dbReference>
<dbReference type="FunFam" id="3.30.300.10:FF:000003">
    <property type="entry name" value="S-adenosylmethionine synthase"/>
    <property type="match status" value="1"/>
</dbReference>
<keyword evidence="6 10" id="KW-0547">Nucleotide-binding</keyword>
<feature type="binding site" evidence="10">
    <location>
        <position position="19"/>
    </location>
    <ligand>
        <name>Mg(2+)</name>
        <dbReference type="ChEBI" id="CHEBI:18420"/>
    </ligand>
</feature>
<feature type="region of interest" description="Flexible loop" evidence="10">
    <location>
        <begin position="101"/>
        <end position="111"/>
    </location>
</feature>
<dbReference type="Gene3D" id="3.30.300.10">
    <property type="match status" value="3"/>
</dbReference>
<keyword evidence="4 10" id="KW-0808">Transferase</keyword>
<dbReference type="Pfam" id="PF00438">
    <property type="entry name" value="S-AdoMet_synt_N"/>
    <property type="match status" value="1"/>
</dbReference>
<evidence type="ECO:0000256" key="12">
    <source>
        <dbReference type="RuleBase" id="RU004462"/>
    </source>
</evidence>
<dbReference type="InterPro" id="IPR002133">
    <property type="entry name" value="S-AdoMet_synthetase"/>
</dbReference>
<feature type="binding site" description="in other chain" evidence="10">
    <location>
        <position position="17"/>
    </location>
    <ligand>
        <name>ATP</name>
        <dbReference type="ChEBI" id="CHEBI:30616"/>
        <note>ligand shared between two neighboring subunits</note>
    </ligand>
</feature>
<evidence type="ECO:0000259" key="13">
    <source>
        <dbReference type="Pfam" id="PF00438"/>
    </source>
</evidence>
<proteinExistence type="inferred from homology"/>
<feature type="binding site" description="in other chain" evidence="10">
    <location>
        <begin position="231"/>
        <end position="232"/>
    </location>
    <ligand>
        <name>ATP</name>
        <dbReference type="ChEBI" id="CHEBI:30616"/>
        <note>ligand shared between two neighboring subunits</note>
    </ligand>
</feature>
<dbReference type="InterPro" id="IPR022636">
    <property type="entry name" value="S-AdoMet_synthetase_sfam"/>
</dbReference>
<keyword evidence="8 10" id="KW-0460">Magnesium</keyword>
<dbReference type="CDD" id="cd18079">
    <property type="entry name" value="S-AdoMet_synt"/>
    <property type="match status" value="1"/>
</dbReference>
<name>A0A7V2ZKK5_9BACT</name>
<evidence type="ECO:0000256" key="1">
    <source>
        <dbReference type="ARBA" id="ARBA00005224"/>
    </source>
</evidence>
<evidence type="ECO:0000256" key="9">
    <source>
        <dbReference type="ARBA" id="ARBA00022958"/>
    </source>
</evidence>
<comment type="catalytic activity">
    <reaction evidence="10">
        <text>L-methionine + ATP + H2O = S-adenosyl-L-methionine + phosphate + diphosphate</text>
        <dbReference type="Rhea" id="RHEA:21080"/>
        <dbReference type="ChEBI" id="CHEBI:15377"/>
        <dbReference type="ChEBI" id="CHEBI:30616"/>
        <dbReference type="ChEBI" id="CHEBI:33019"/>
        <dbReference type="ChEBI" id="CHEBI:43474"/>
        <dbReference type="ChEBI" id="CHEBI:57844"/>
        <dbReference type="ChEBI" id="CHEBI:59789"/>
        <dbReference type="EC" id="2.5.1.6"/>
    </reaction>
</comment>
<feature type="binding site" description="in other chain" evidence="10">
    <location>
        <position position="271"/>
    </location>
    <ligand>
        <name>L-methionine</name>
        <dbReference type="ChEBI" id="CHEBI:57844"/>
        <note>ligand shared between two neighboring subunits</note>
    </ligand>
</feature>
<dbReference type="PROSITE" id="PS00376">
    <property type="entry name" value="ADOMET_SYNTHASE_1"/>
    <property type="match status" value="1"/>
</dbReference>
<dbReference type="GO" id="GO:0006730">
    <property type="term" value="P:one-carbon metabolic process"/>
    <property type="evidence" value="ECO:0007669"/>
    <property type="project" value="UniProtKB-KW"/>
</dbReference>
<comment type="function">
    <text evidence="10">Catalyzes the formation of S-adenosylmethionine (AdoMet) from methionine and ATP. The overall synthetic reaction is composed of two sequential steps, AdoMet formation and the subsequent tripolyphosphate hydrolysis which occurs prior to release of AdoMet from the enzyme.</text>
</comment>
<dbReference type="GO" id="GO:0000287">
    <property type="term" value="F:magnesium ion binding"/>
    <property type="evidence" value="ECO:0007669"/>
    <property type="project" value="UniProtKB-UniRule"/>
</dbReference>
<dbReference type="PROSITE" id="PS00377">
    <property type="entry name" value="ADOMET_SYNTHASE_2"/>
    <property type="match status" value="1"/>
</dbReference>
<dbReference type="GO" id="GO:0006556">
    <property type="term" value="P:S-adenosylmethionine biosynthetic process"/>
    <property type="evidence" value="ECO:0007669"/>
    <property type="project" value="UniProtKB-UniRule"/>
</dbReference>
<evidence type="ECO:0000256" key="7">
    <source>
        <dbReference type="ARBA" id="ARBA00022840"/>
    </source>
</evidence>
<evidence type="ECO:0000256" key="5">
    <source>
        <dbReference type="ARBA" id="ARBA00022723"/>
    </source>
</evidence>
<feature type="domain" description="S-adenosylmethionine synthetase N-terminal" evidence="13">
    <location>
        <begin position="6"/>
        <end position="102"/>
    </location>
</feature>
<dbReference type="Pfam" id="PF02772">
    <property type="entry name" value="S-AdoMet_synt_M"/>
    <property type="match status" value="1"/>
</dbReference>
<comment type="subunit">
    <text evidence="10">Homotetramer; dimer of dimers.</text>
</comment>
<sequence length="385" mass="42925">MKMKEYEFTSESVSEGHPDKVADQISDAILDDYLEKDSKSRVAVETMIAKNLIVIAGEISSSAEIDYRTTINDVLKSVGYTNDYNGFDSENYELITSITKQSEDISDSLFTYSEKLGAGDQGMMFGYAVNETESLMPLPIFLAHLLMMNLSKLRKSAKYDFLLPDAKSQVTVRYSDGVPVEITKIILSTQHSEFIHKNKLREIIIEEVIRPSIPPQYKFDIDDCIVNPTERFVNGGPLADVGLTGRKIIVDSYGGSCPHGGGAFSGKDASKVDRSGAYMARYIAKNIVASGIADKCTVQIAYVIGKPNPVSLYLNFHGTGKIDEELLINEIPDLFDLTPDGIIREFRLNKPIFKKTAAYGHFGRDEDDFLWERTDKAEILSQFLN</sequence>
<comment type="cofactor">
    <cofactor evidence="10">
        <name>Mg(2+)</name>
        <dbReference type="ChEBI" id="CHEBI:18420"/>
    </cofactor>
    <text evidence="10">Binds 2 divalent ions per subunit.</text>
</comment>
<evidence type="ECO:0000256" key="4">
    <source>
        <dbReference type="ARBA" id="ARBA00022679"/>
    </source>
</evidence>
<dbReference type="AlphaFoldDB" id="A0A7V2ZKK5"/>
<evidence type="ECO:0000256" key="2">
    <source>
        <dbReference type="ARBA" id="ARBA00009685"/>
    </source>
</evidence>
<feature type="domain" description="S-adenosylmethionine synthetase central" evidence="14">
    <location>
        <begin position="116"/>
        <end position="232"/>
    </location>
</feature>
<dbReference type="GO" id="GO:0005524">
    <property type="term" value="F:ATP binding"/>
    <property type="evidence" value="ECO:0007669"/>
    <property type="project" value="UniProtKB-UniRule"/>
</dbReference>
<dbReference type="InterPro" id="IPR022630">
    <property type="entry name" value="S-AdoMet_synt_C"/>
</dbReference>
<feature type="binding site" description="in other chain" evidence="10">
    <location>
        <position position="58"/>
    </location>
    <ligand>
        <name>L-methionine</name>
        <dbReference type="ChEBI" id="CHEBI:57844"/>
        <note>ligand shared between two neighboring subunits</note>
    </ligand>
</feature>
<dbReference type="UniPathway" id="UPA00315">
    <property type="reaction ID" value="UER00080"/>
</dbReference>
<feature type="binding site" description="in other chain" evidence="10">
    <location>
        <begin position="246"/>
        <end position="247"/>
    </location>
    <ligand>
        <name>ATP</name>
        <dbReference type="ChEBI" id="CHEBI:30616"/>
        <note>ligand shared between two neighboring subunits</note>
    </ligand>
</feature>
<feature type="binding site" evidence="10">
    <location>
        <position position="263"/>
    </location>
    <ligand>
        <name>ATP</name>
        <dbReference type="ChEBI" id="CHEBI:30616"/>
        <note>ligand shared between two neighboring subunits</note>
    </ligand>
</feature>
<dbReference type="InterPro" id="IPR022631">
    <property type="entry name" value="ADOMET_SYNTHASE_CS"/>
</dbReference>
<dbReference type="NCBIfam" id="TIGR01034">
    <property type="entry name" value="metK"/>
    <property type="match status" value="1"/>
</dbReference>
<dbReference type="HAMAP" id="MF_00086">
    <property type="entry name" value="S_AdoMet_synth1"/>
    <property type="match status" value="1"/>
</dbReference>
<dbReference type="PANTHER" id="PTHR11964">
    <property type="entry name" value="S-ADENOSYLMETHIONINE SYNTHETASE"/>
    <property type="match status" value="1"/>
</dbReference>
<reference evidence="16" key="1">
    <citation type="journal article" date="2020" name="mSystems">
        <title>Genome- and Community-Level Interaction Insights into Carbon Utilization and Element Cycling Functions of Hydrothermarchaeota in Hydrothermal Sediment.</title>
        <authorList>
            <person name="Zhou Z."/>
            <person name="Liu Y."/>
            <person name="Xu W."/>
            <person name="Pan J."/>
            <person name="Luo Z.H."/>
            <person name="Li M."/>
        </authorList>
    </citation>
    <scope>NUCLEOTIDE SEQUENCE [LARGE SCALE GENOMIC DNA]</scope>
    <source>
        <strain evidence="16">SpSt-479</strain>
    </source>
</reference>
<feature type="binding site" evidence="10">
    <location>
        <position position="267"/>
    </location>
    <ligand>
        <name>ATP</name>
        <dbReference type="ChEBI" id="CHEBI:30616"/>
        <note>ligand shared between two neighboring subunits</note>
    </ligand>
</feature>
<accession>A0A7V2ZKK5</accession>
<evidence type="ECO:0000256" key="6">
    <source>
        <dbReference type="ARBA" id="ARBA00022741"/>
    </source>
</evidence>
<feature type="binding site" description="in other chain" evidence="10">
    <location>
        <position position="101"/>
    </location>
    <ligand>
        <name>L-methionine</name>
        <dbReference type="ChEBI" id="CHEBI:57844"/>
        <note>ligand shared between two neighboring subunits</note>
    </ligand>
</feature>
<dbReference type="SUPFAM" id="SSF55973">
    <property type="entry name" value="S-adenosylmethionine synthetase"/>
    <property type="match status" value="3"/>
</dbReference>
<keyword evidence="7 10" id="KW-0067">ATP-binding</keyword>
<keyword evidence="5 10" id="KW-0479">Metal-binding</keyword>
<dbReference type="GO" id="GO:0005737">
    <property type="term" value="C:cytoplasm"/>
    <property type="evidence" value="ECO:0007669"/>
    <property type="project" value="UniProtKB-SubCell"/>
</dbReference>
<comment type="pathway">
    <text evidence="1 10">Amino-acid biosynthesis; S-adenosyl-L-methionine biosynthesis; S-adenosyl-L-methionine from L-methionine: step 1/1.</text>
</comment>
<dbReference type="Pfam" id="PF02773">
    <property type="entry name" value="S-AdoMet_synt_C"/>
    <property type="match status" value="1"/>
</dbReference>
<feature type="binding site" description="in other chain" evidence="10">
    <location>
        <begin position="165"/>
        <end position="167"/>
    </location>
    <ligand>
        <name>ATP</name>
        <dbReference type="ChEBI" id="CHEBI:30616"/>
        <note>ligand shared between two neighboring subunits</note>
    </ligand>
</feature>
<keyword evidence="10" id="KW-0963">Cytoplasm</keyword>
<evidence type="ECO:0000256" key="11">
    <source>
        <dbReference type="RuleBase" id="RU000542"/>
    </source>
</evidence>
<feature type="binding site" evidence="10">
    <location>
        <position position="240"/>
    </location>
    <ligand>
        <name>L-methionine</name>
        <dbReference type="ChEBI" id="CHEBI:57844"/>
        <note>ligand shared between two neighboring subunits</note>
    </ligand>
</feature>
<evidence type="ECO:0000259" key="14">
    <source>
        <dbReference type="Pfam" id="PF02772"/>
    </source>
</evidence>
<feature type="binding site" evidence="10">
    <location>
        <position position="45"/>
    </location>
    <ligand>
        <name>K(+)</name>
        <dbReference type="ChEBI" id="CHEBI:29103"/>
    </ligand>
</feature>